<reference evidence="2 3" key="1">
    <citation type="submission" date="2021-01" db="EMBL/GenBank/DDBJ databases">
        <title>WGS of actinomycetes isolated from Thailand.</title>
        <authorList>
            <person name="Thawai C."/>
        </authorList>
    </citation>
    <scope>NUCLEOTIDE SEQUENCE [LARGE SCALE GENOMIC DNA]</scope>
    <source>
        <strain evidence="2 3">CA1R205</strain>
    </source>
</reference>
<evidence type="ECO:0000256" key="1">
    <source>
        <dbReference type="SAM" id="MobiDB-lite"/>
    </source>
</evidence>
<gene>
    <name evidence="2" type="ORF">JK363_20115</name>
</gene>
<protein>
    <submittedName>
        <fullName evidence="2">Uncharacterized protein</fullName>
    </submittedName>
</protein>
<name>A0ABS1NFP3_9ACTN</name>
<comment type="caution">
    <text evidence="2">The sequence shown here is derived from an EMBL/GenBank/DDBJ whole genome shotgun (WGS) entry which is preliminary data.</text>
</comment>
<dbReference type="EMBL" id="JAERRF010000011">
    <property type="protein sequence ID" value="MBL1098929.1"/>
    <property type="molecule type" value="Genomic_DNA"/>
</dbReference>
<dbReference type="RefSeq" id="WP_201876356.1">
    <property type="nucleotide sequence ID" value="NZ_JAERRF010000011.1"/>
</dbReference>
<organism evidence="2 3">
    <name type="scientific">Streptomyces coffeae</name>
    <dbReference type="NCBI Taxonomy" id="621382"/>
    <lineage>
        <taxon>Bacteria</taxon>
        <taxon>Bacillati</taxon>
        <taxon>Actinomycetota</taxon>
        <taxon>Actinomycetes</taxon>
        <taxon>Kitasatosporales</taxon>
        <taxon>Streptomycetaceae</taxon>
        <taxon>Streptomyces</taxon>
    </lineage>
</organism>
<evidence type="ECO:0000313" key="2">
    <source>
        <dbReference type="EMBL" id="MBL1098929.1"/>
    </source>
</evidence>
<accession>A0ABS1NFP3</accession>
<evidence type="ECO:0000313" key="3">
    <source>
        <dbReference type="Proteomes" id="UP000634229"/>
    </source>
</evidence>
<proteinExistence type="predicted"/>
<keyword evidence="3" id="KW-1185">Reference proteome</keyword>
<sequence>MHEPHHRGPSRPGTSRPLPTTIWLPGPNDPHHVPGPDGVLPSWAIDKIRTDFTRRSAPLIKISIRDTEPGMDARTPCATYTGAAGSDSEASGKPVLLAELHPDTLPTPSAELTTDAADGGMPGAMENGWPGFFHRAHRLLSGDGLLLLATRQRRDAGRLTDPLGSLIASARTAGFHYLQHIVIVHGHLADDRIQPTPPQGAPPGLIHSDLIVLSAITSA</sequence>
<dbReference type="Proteomes" id="UP000634229">
    <property type="component" value="Unassembled WGS sequence"/>
</dbReference>
<feature type="region of interest" description="Disordered" evidence="1">
    <location>
        <begin position="1"/>
        <end position="33"/>
    </location>
</feature>